<keyword evidence="3" id="KW-1185">Reference proteome</keyword>
<proteinExistence type="predicted"/>
<evidence type="ECO:0008006" key="4">
    <source>
        <dbReference type="Google" id="ProtNLM"/>
    </source>
</evidence>
<evidence type="ECO:0000313" key="3">
    <source>
        <dbReference type="Proteomes" id="UP001595740"/>
    </source>
</evidence>
<evidence type="ECO:0000256" key="1">
    <source>
        <dbReference type="SAM" id="Phobius"/>
    </source>
</evidence>
<gene>
    <name evidence="2" type="ORF">ACFOLC_15940</name>
</gene>
<name>A0ABV7RV65_9GAMM</name>
<organism evidence="2 3">
    <name type="scientific">Lysobacter cavernae</name>
    <dbReference type="NCBI Taxonomy" id="1685901"/>
    <lineage>
        <taxon>Bacteria</taxon>
        <taxon>Pseudomonadati</taxon>
        <taxon>Pseudomonadota</taxon>
        <taxon>Gammaproteobacteria</taxon>
        <taxon>Lysobacterales</taxon>
        <taxon>Lysobacteraceae</taxon>
        <taxon>Lysobacter</taxon>
    </lineage>
</organism>
<feature type="transmembrane region" description="Helical" evidence="1">
    <location>
        <begin position="21"/>
        <end position="44"/>
    </location>
</feature>
<sequence>MAQQSVGSKTKRVLLHVARAILALLAVLWTLSLLNVFMVVFGTPGYFQEHWLRVCLAVAIVFLPAWGYIKLTEIAARPRPEQSTPAQTRSKPGRILGTPHKRAWFLVFVVGLVLIGGAYITFELQHSYSSFAKAVFDRPGRYIGYKTATYLGISFAVAGLFFSVLYDSTLGRVIAWVRHGSGDAH</sequence>
<dbReference type="RefSeq" id="WP_386760257.1">
    <property type="nucleotide sequence ID" value="NZ_JBHRXK010000016.1"/>
</dbReference>
<evidence type="ECO:0000313" key="2">
    <source>
        <dbReference type="EMBL" id="MFC3552496.1"/>
    </source>
</evidence>
<feature type="transmembrane region" description="Helical" evidence="1">
    <location>
        <begin position="103"/>
        <end position="122"/>
    </location>
</feature>
<protein>
    <recommendedName>
        <fullName evidence="4">DUF1206 domain-containing protein</fullName>
    </recommendedName>
</protein>
<reference evidence="3" key="1">
    <citation type="journal article" date="2019" name="Int. J. Syst. Evol. Microbiol.">
        <title>The Global Catalogue of Microorganisms (GCM) 10K type strain sequencing project: providing services to taxonomists for standard genome sequencing and annotation.</title>
        <authorList>
            <consortium name="The Broad Institute Genomics Platform"/>
            <consortium name="The Broad Institute Genome Sequencing Center for Infectious Disease"/>
            <person name="Wu L."/>
            <person name="Ma J."/>
        </authorList>
    </citation>
    <scope>NUCLEOTIDE SEQUENCE [LARGE SCALE GENOMIC DNA]</scope>
    <source>
        <strain evidence="3">KCTC 42875</strain>
    </source>
</reference>
<comment type="caution">
    <text evidence="2">The sequence shown here is derived from an EMBL/GenBank/DDBJ whole genome shotgun (WGS) entry which is preliminary data.</text>
</comment>
<keyword evidence="1" id="KW-1133">Transmembrane helix</keyword>
<feature type="transmembrane region" description="Helical" evidence="1">
    <location>
        <begin position="50"/>
        <end position="69"/>
    </location>
</feature>
<dbReference type="Proteomes" id="UP001595740">
    <property type="component" value="Unassembled WGS sequence"/>
</dbReference>
<accession>A0ABV7RV65</accession>
<keyword evidence="1" id="KW-0812">Transmembrane</keyword>
<keyword evidence="1" id="KW-0472">Membrane</keyword>
<dbReference type="EMBL" id="JBHRXK010000016">
    <property type="protein sequence ID" value="MFC3552496.1"/>
    <property type="molecule type" value="Genomic_DNA"/>
</dbReference>
<feature type="transmembrane region" description="Helical" evidence="1">
    <location>
        <begin position="142"/>
        <end position="166"/>
    </location>
</feature>